<accession>A0ABY7CFQ5</accession>
<dbReference type="EMBL" id="CP110424">
    <property type="protein sequence ID" value="WAQ83920.1"/>
    <property type="molecule type" value="Genomic_DNA"/>
</dbReference>
<evidence type="ECO:0000256" key="1">
    <source>
        <dbReference type="ARBA" id="ARBA00022723"/>
    </source>
</evidence>
<dbReference type="InterPro" id="IPR013083">
    <property type="entry name" value="Znf_RING/FYVE/PHD"/>
</dbReference>
<keyword evidence="5" id="KW-0175">Coiled coil</keyword>
<dbReference type="GeneID" id="77809142"/>
<evidence type="ECO:0000256" key="6">
    <source>
        <dbReference type="SAM" id="MobiDB-lite"/>
    </source>
</evidence>
<organism evidence="8 9">
    <name type="scientific">Puccinia triticina</name>
    <dbReference type="NCBI Taxonomy" id="208348"/>
    <lineage>
        <taxon>Eukaryota</taxon>
        <taxon>Fungi</taxon>
        <taxon>Dikarya</taxon>
        <taxon>Basidiomycota</taxon>
        <taxon>Pucciniomycotina</taxon>
        <taxon>Pucciniomycetes</taxon>
        <taxon>Pucciniales</taxon>
        <taxon>Pucciniaceae</taxon>
        <taxon>Puccinia</taxon>
    </lineage>
</organism>
<dbReference type="PROSITE" id="PS50089">
    <property type="entry name" value="ZF_RING_2"/>
    <property type="match status" value="1"/>
</dbReference>
<reference evidence="8" key="1">
    <citation type="submission" date="2022-10" db="EMBL/GenBank/DDBJ databases">
        <title>Puccinia triticina Genome sequencing and assembly.</title>
        <authorList>
            <person name="Li C."/>
        </authorList>
    </citation>
    <scope>NUCLEOTIDE SEQUENCE</scope>
    <source>
        <strain evidence="8">Pt15</strain>
    </source>
</reference>
<proteinExistence type="predicted"/>
<feature type="region of interest" description="Disordered" evidence="6">
    <location>
        <begin position="240"/>
        <end position="277"/>
    </location>
</feature>
<dbReference type="InterPro" id="IPR001841">
    <property type="entry name" value="Znf_RING"/>
</dbReference>
<keyword evidence="1" id="KW-0479">Metal-binding</keyword>
<evidence type="ECO:0000256" key="5">
    <source>
        <dbReference type="SAM" id="Coils"/>
    </source>
</evidence>
<sequence length="538" mass="59353">MSMISIDECFSCPQPPNIKSERLKVKVKSQGASLTVAELKKAIVRKGYPSLCDPSRITLILPVGRGFVLDDAMMASDLEHDASLLALISSSPRETSILHADAGLNIPHILYVYHSSNLKTYMKFPLGLMVPQAGQWTTWQTQWAASIPEMVHQFTTIGFAHSLVAREVQRLEHRRLPQDLVSSSHRGPGILAPSLILRLWDAAGLNRLVASQRQTLLRNLTTPSEFEVYSASSSFSVDSDATEGTVLGDHTPPSSPPRPSTSASLPPPVPSVVMASPSEHESAYDDAFYQSFAPPAPTVHGSDCSSDSGLSEPNARMEWTSGHADFAPMSTSSRLSKIIRKVDDCTRQRDRLVTDSLSVKQSGCTDADQVVAMLERQAKSFEAERLQYSQELSNLTSANAALRAEVEAEVRTVREVFEAVDRMRDQDVAKQAKEDTLKTLQEIKDNLSNVLTCSICCERYGSLSDNVTRRPIHLSCGHIFCASCLHKDWAHRTAAGLEPNARCFNRCPNFDVNRLAEIYLLDDVKEVLEQLPDTEMAQ</sequence>
<keyword evidence="2 4" id="KW-0863">Zinc-finger</keyword>
<dbReference type="PROSITE" id="PS00518">
    <property type="entry name" value="ZF_RING_1"/>
    <property type="match status" value="1"/>
</dbReference>
<dbReference type="Gene3D" id="3.30.40.10">
    <property type="entry name" value="Zinc/RING finger domain, C3HC4 (zinc finger)"/>
    <property type="match status" value="1"/>
</dbReference>
<dbReference type="Proteomes" id="UP001164743">
    <property type="component" value="Chromosome 4A"/>
</dbReference>
<evidence type="ECO:0000256" key="3">
    <source>
        <dbReference type="ARBA" id="ARBA00022833"/>
    </source>
</evidence>
<protein>
    <recommendedName>
        <fullName evidence="7">RING-type domain-containing protein</fullName>
    </recommendedName>
</protein>
<dbReference type="InterPro" id="IPR017907">
    <property type="entry name" value="Znf_RING_CS"/>
</dbReference>
<dbReference type="SUPFAM" id="SSF57850">
    <property type="entry name" value="RING/U-box"/>
    <property type="match status" value="1"/>
</dbReference>
<gene>
    <name evidence="8" type="ORF">PtA15_4A370</name>
</gene>
<evidence type="ECO:0000256" key="2">
    <source>
        <dbReference type="ARBA" id="ARBA00022771"/>
    </source>
</evidence>
<feature type="compositionally biased region" description="Pro residues" evidence="6">
    <location>
        <begin position="253"/>
        <end position="270"/>
    </location>
</feature>
<keyword evidence="9" id="KW-1185">Reference proteome</keyword>
<name>A0ABY7CFQ5_9BASI</name>
<evidence type="ECO:0000313" key="9">
    <source>
        <dbReference type="Proteomes" id="UP001164743"/>
    </source>
</evidence>
<evidence type="ECO:0000259" key="7">
    <source>
        <dbReference type="PROSITE" id="PS50089"/>
    </source>
</evidence>
<dbReference type="Pfam" id="PF13445">
    <property type="entry name" value="zf-RING_UBOX"/>
    <property type="match status" value="1"/>
</dbReference>
<dbReference type="InterPro" id="IPR027370">
    <property type="entry name" value="Znf-RING_euk"/>
</dbReference>
<evidence type="ECO:0000313" key="8">
    <source>
        <dbReference type="EMBL" id="WAQ83920.1"/>
    </source>
</evidence>
<feature type="coiled-coil region" evidence="5">
    <location>
        <begin position="364"/>
        <end position="405"/>
    </location>
</feature>
<evidence type="ECO:0000256" key="4">
    <source>
        <dbReference type="PROSITE-ProRule" id="PRU00175"/>
    </source>
</evidence>
<keyword evidence="3" id="KW-0862">Zinc</keyword>
<dbReference type="RefSeq" id="XP_053019475.1">
    <property type="nucleotide sequence ID" value="XM_053168247.1"/>
</dbReference>
<feature type="domain" description="RING-type" evidence="7">
    <location>
        <begin position="453"/>
        <end position="508"/>
    </location>
</feature>